<organism evidence="2 3">
    <name type="scientific">Halobellus ruber</name>
    <dbReference type="NCBI Taxonomy" id="2761102"/>
    <lineage>
        <taxon>Archaea</taxon>
        <taxon>Methanobacteriati</taxon>
        <taxon>Methanobacteriota</taxon>
        <taxon>Stenosarchaea group</taxon>
        <taxon>Halobacteria</taxon>
        <taxon>Halobacteriales</taxon>
        <taxon>Haloferacaceae</taxon>
        <taxon>Halobellus</taxon>
    </lineage>
</organism>
<dbReference type="RefSeq" id="WP_185192270.1">
    <property type="nucleotide sequence ID" value="NZ_JACKXD010000002.1"/>
</dbReference>
<reference evidence="2 3" key="1">
    <citation type="submission" date="2020-08" db="EMBL/GenBank/DDBJ databases">
        <authorList>
            <person name="Seo M.-J."/>
        </authorList>
    </citation>
    <scope>NUCLEOTIDE SEQUENCE [LARGE SCALE GENOMIC DNA]</scope>
    <source>
        <strain evidence="2 3">MBLA0160</strain>
    </source>
</reference>
<dbReference type="InterPro" id="IPR036188">
    <property type="entry name" value="FAD/NAD-bd_sf"/>
</dbReference>
<comment type="caution">
    <text evidence="2">The sequence shown here is derived from an EMBL/GenBank/DDBJ whole genome shotgun (WGS) entry which is preliminary data.</text>
</comment>
<dbReference type="InterPro" id="IPR006076">
    <property type="entry name" value="FAD-dep_OxRdtase"/>
</dbReference>
<sequence length="371" mass="39717">MRSVAIIGGGIVGTSIAYHLRDADCDVTLFEKGELGAGTTAKSAAMLTHHQEAPDRDAYEFREHAWEWYDEKIDDGTLSFDRIGTLHLARSDAEYAAIRELQQSFASFGLDLEILSPDEIADHGIDPDGLRGGLWFPDDGVLDPGGIVQFFAGTARRAGVEIETNVEVTGVATAEGAVTGVETAGGFHAADVVVNAAGPWAPTVNDLLGVDAPLRHTEGPILVLKGDDPVSLPFVFFEEGVYFRGEGRSQVFAGKLATDYGESETVDPDYALSIGDSMYDLVASTAGAYLERLLEFDVINEWNGLRTVTPDGRCIVDETDVDGYILACGMSGYGVTVAPAVGEFTAEWLTSGRKPEPLESLALDRFEAVAE</sequence>
<dbReference type="PANTHER" id="PTHR13847">
    <property type="entry name" value="SARCOSINE DEHYDROGENASE-RELATED"/>
    <property type="match status" value="1"/>
</dbReference>
<dbReference type="GO" id="GO:0005737">
    <property type="term" value="C:cytoplasm"/>
    <property type="evidence" value="ECO:0007669"/>
    <property type="project" value="TreeGrafter"/>
</dbReference>
<evidence type="ECO:0000259" key="1">
    <source>
        <dbReference type="Pfam" id="PF01266"/>
    </source>
</evidence>
<dbReference type="Pfam" id="PF01266">
    <property type="entry name" value="DAO"/>
    <property type="match status" value="1"/>
</dbReference>
<dbReference type="Proteomes" id="UP000546257">
    <property type="component" value="Unassembled WGS sequence"/>
</dbReference>
<keyword evidence="3" id="KW-1185">Reference proteome</keyword>
<dbReference type="Gene3D" id="3.30.9.10">
    <property type="entry name" value="D-Amino Acid Oxidase, subunit A, domain 2"/>
    <property type="match status" value="1"/>
</dbReference>
<evidence type="ECO:0000313" key="2">
    <source>
        <dbReference type="EMBL" id="MBB6645906.1"/>
    </source>
</evidence>
<dbReference type="Gene3D" id="3.50.50.60">
    <property type="entry name" value="FAD/NAD(P)-binding domain"/>
    <property type="match status" value="1"/>
</dbReference>
<evidence type="ECO:0000313" key="3">
    <source>
        <dbReference type="Proteomes" id="UP000546257"/>
    </source>
</evidence>
<dbReference type="SUPFAM" id="SSF51905">
    <property type="entry name" value="FAD/NAD(P)-binding domain"/>
    <property type="match status" value="1"/>
</dbReference>
<dbReference type="AlphaFoldDB" id="A0A7J9SIR1"/>
<proteinExistence type="predicted"/>
<feature type="domain" description="FAD dependent oxidoreductase" evidence="1">
    <location>
        <begin position="4"/>
        <end position="348"/>
    </location>
</feature>
<protein>
    <submittedName>
        <fullName evidence="2">FAD-binding oxidoreductase</fullName>
    </submittedName>
</protein>
<dbReference type="EMBL" id="JACKXD010000002">
    <property type="protein sequence ID" value="MBB6645906.1"/>
    <property type="molecule type" value="Genomic_DNA"/>
</dbReference>
<name>A0A7J9SIR1_9EURY</name>
<accession>A0A7J9SIR1</accession>
<gene>
    <name evidence="2" type="ORF">H5V44_06325</name>
</gene>